<dbReference type="Gene3D" id="3.30.1330.60">
    <property type="entry name" value="OmpA-like domain"/>
    <property type="match status" value="1"/>
</dbReference>
<sequence>MSITSSPVTQFVSTVALVLSCSVTTAAFANPDLQNQQDEFAYLPIPLANQVADLQDDDDDGVINARDRCPDTPEGSEIDNHGCGSMVNTSHTKQLYILFANNSPGIEAVFLSQIREMADFLQAYPTTSIELQGYASQLGSQAHNLALSKQRAEAVRDQLISDGVSTKRIKIVGYGNSVLAAEGDDEVSQARNRRVVATVVGNQDEPLLEWTIFTTLAK</sequence>
<organism evidence="7 8">
    <name type="scientific">Vibrio chanodichtyis</name>
    <dbReference type="NCBI Taxonomy" id="3027932"/>
    <lineage>
        <taxon>Bacteria</taxon>
        <taxon>Pseudomonadati</taxon>
        <taxon>Pseudomonadota</taxon>
        <taxon>Gammaproteobacteria</taxon>
        <taxon>Vibrionales</taxon>
        <taxon>Vibrionaceae</taxon>
        <taxon>Vibrio</taxon>
    </lineage>
</organism>
<evidence type="ECO:0000313" key="7">
    <source>
        <dbReference type="EMBL" id="MDE1513765.1"/>
    </source>
</evidence>
<comment type="subcellular location">
    <subcellularLocation>
        <location evidence="1">Cell outer membrane</location>
    </subcellularLocation>
</comment>
<reference evidence="7 8" key="1">
    <citation type="submission" date="2023-02" db="EMBL/GenBank/DDBJ databases">
        <title>Vibrio intestini sp. nov., a close relative of Vibrio cholerae isolated from the intestine of Healthy Culter dabryi.</title>
        <authorList>
            <person name="Wu N."/>
        </authorList>
    </citation>
    <scope>NUCLEOTIDE SEQUENCE [LARGE SCALE GENOMIC DNA]</scope>
    <source>
        <strain evidence="7 8">DSL-7</strain>
    </source>
</reference>
<dbReference type="PROSITE" id="PS51123">
    <property type="entry name" value="OMPA_2"/>
    <property type="match status" value="1"/>
</dbReference>
<dbReference type="Proteomes" id="UP001216189">
    <property type="component" value="Unassembled WGS sequence"/>
</dbReference>
<dbReference type="InterPro" id="IPR050330">
    <property type="entry name" value="Bact_OuterMem_StrucFunc"/>
</dbReference>
<dbReference type="InterPro" id="IPR036737">
    <property type="entry name" value="OmpA-like_sf"/>
</dbReference>
<feature type="signal peptide" evidence="5">
    <location>
        <begin position="1"/>
        <end position="29"/>
    </location>
</feature>
<dbReference type="RefSeq" id="WP_274721508.1">
    <property type="nucleotide sequence ID" value="NZ_JARBFT010000001.1"/>
</dbReference>
<dbReference type="InterPro" id="IPR006664">
    <property type="entry name" value="OMP_bac"/>
</dbReference>
<dbReference type="SUPFAM" id="SSF103088">
    <property type="entry name" value="OmpA-like"/>
    <property type="match status" value="1"/>
</dbReference>
<keyword evidence="8" id="KW-1185">Reference proteome</keyword>
<gene>
    <name evidence="7" type="ORF">PUN32_01890</name>
</gene>
<dbReference type="EMBL" id="JARBFT010000001">
    <property type="protein sequence ID" value="MDE1513765.1"/>
    <property type="molecule type" value="Genomic_DNA"/>
</dbReference>
<comment type="caution">
    <text evidence="7">The sequence shown here is derived from an EMBL/GenBank/DDBJ whole genome shotgun (WGS) entry which is preliminary data.</text>
</comment>
<dbReference type="InterPro" id="IPR006665">
    <property type="entry name" value="OmpA-like"/>
</dbReference>
<dbReference type="PANTHER" id="PTHR30329:SF21">
    <property type="entry name" value="LIPOPROTEIN YIAD-RELATED"/>
    <property type="match status" value="1"/>
</dbReference>
<feature type="domain" description="OmpA-like" evidence="6">
    <location>
        <begin position="86"/>
        <end position="203"/>
    </location>
</feature>
<evidence type="ECO:0000313" key="8">
    <source>
        <dbReference type="Proteomes" id="UP001216189"/>
    </source>
</evidence>
<dbReference type="Pfam" id="PF00691">
    <property type="entry name" value="OmpA"/>
    <property type="match status" value="1"/>
</dbReference>
<keyword evidence="5" id="KW-0732">Signal</keyword>
<keyword evidence="3" id="KW-0998">Cell outer membrane</keyword>
<protein>
    <submittedName>
        <fullName evidence="7">OmpA family protein</fullName>
    </submittedName>
</protein>
<evidence type="ECO:0000259" key="6">
    <source>
        <dbReference type="PROSITE" id="PS51123"/>
    </source>
</evidence>
<dbReference type="CDD" id="cd07185">
    <property type="entry name" value="OmpA_C-like"/>
    <property type="match status" value="1"/>
</dbReference>
<evidence type="ECO:0000256" key="2">
    <source>
        <dbReference type="ARBA" id="ARBA00023136"/>
    </source>
</evidence>
<keyword evidence="2 4" id="KW-0472">Membrane</keyword>
<dbReference type="InterPro" id="IPR028974">
    <property type="entry name" value="TSP_type-3_rpt"/>
</dbReference>
<name>A0ABT5V0C5_9VIBR</name>
<dbReference type="SUPFAM" id="SSF103647">
    <property type="entry name" value="TSP type-3 repeat"/>
    <property type="match status" value="1"/>
</dbReference>
<proteinExistence type="predicted"/>
<feature type="chain" id="PRO_5046351058" evidence="5">
    <location>
        <begin position="30"/>
        <end position="218"/>
    </location>
</feature>
<dbReference type="PANTHER" id="PTHR30329">
    <property type="entry name" value="STATOR ELEMENT OF FLAGELLAR MOTOR COMPLEX"/>
    <property type="match status" value="1"/>
</dbReference>
<evidence type="ECO:0000256" key="1">
    <source>
        <dbReference type="ARBA" id="ARBA00004442"/>
    </source>
</evidence>
<evidence type="ECO:0000256" key="4">
    <source>
        <dbReference type="PROSITE-ProRule" id="PRU00473"/>
    </source>
</evidence>
<evidence type="ECO:0000256" key="3">
    <source>
        <dbReference type="ARBA" id="ARBA00023237"/>
    </source>
</evidence>
<dbReference type="PRINTS" id="PR01021">
    <property type="entry name" value="OMPADOMAIN"/>
</dbReference>
<evidence type="ECO:0000256" key="5">
    <source>
        <dbReference type="SAM" id="SignalP"/>
    </source>
</evidence>
<accession>A0ABT5V0C5</accession>